<dbReference type="InterPro" id="IPR050834">
    <property type="entry name" value="Glycosyltransf_2"/>
</dbReference>
<dbReference type="Gene3D" id="3.90.550.10">
    <property type="entry name" value="Spore Coat Polysaccharide Biosynthesis Protein SpsA, Chain A"/>
    <property type="match status" value="1"/>
</dbReference>
<comment type="similarity">
    <text evidence="1">Belongs to the glycosyltransferase 2 family.</text>
</comment>
<dbReference type="Proteomes" id="UP001204953">
    <property type="component" value="Unassembled WGS sequence"/>
</dbReference>
<dbReference type="InterPro" id="IPR001173">
    <property type="entry name" value="Glyco_trans_2-like"/>
</dbReference>
<keyword evidence="2 5" id="KW-0328">Glycosyltransferase</keyword>
<proteinExistence type="inferred from homology"/>
<dbReference type="RefSeq" id="WP_254010498.1">
    <property type="nucleotide sequence ID" value="NZ_JAMZMM010000023.1"/>
</dbReference>
<dbReference type="EC" id="2.4.-.-" evidence="5"/>
<evidence type="ECO:0000256" key="1">
    <source>
        <dbReference type="ARBA" id="ARBA00006739"/>
    </source>
</evidence>
<dbReference type="PANTHER" id="PTHR43685:SF5">
    <property type="entry name" value="GLYCOSYLTRANSFERASE EPSE-RELATED"/>
    <property type="match status" value="1"/>
</dbReference>
<dbReference type="InterPro" id="IPR029044">
    <property type="entry name" value="Nucleotide-diphossugar_trans"/>
</dbReference>
<evidence type="ECO:0000313" key="5">
    <source>
        <dbReference type="EMBL" id="MCP2727688.1"/>
    </source>
</evidence>
<keyword evidence="6" id="KW-1185">Reference proteome</keyword>
<reference evidence="5" key="1">
    <citation type="submission" date="2022-06" db="EMBL/GenBank/DDBJ databases">
        <title>New cyanobacteria of genus Symplocastrum in benthos of Lake Baikal.</title>
        <authorList>
            <person name="Sorokovikova E."/>
            <person name="Tikhonova I."/>
            <person name="Krasnopeev A."/>
            <person name="Evseev P."/>
            <person name="Gladkikh A."/>
            <person name="Belykh O."/>
        </authorList>
    </citation>
    <scope>NUCLEOTIDE SEQUENCE</scope>
    <source>
        <strain evidence="5">BBK-W-15</strain>
    </source>
</reference>
<name>A0AAE3GPU0_9CYAN</name>
<evidence type="ECO:0000256" key="2">
    <source>
        <dbReference type="ARBA" id="ARBA00022676"/>
    </source>
</evidence>
<dbReference type="AlphaFoldDB" id="A0AAE3GPU0"/>
<dbReference type="GO" id="GO:0016757">
    <property type="term" value="F:glycosyltransferase activity"/>
    <property type="evidence" value="ECO:0007669"/>
    <property type="project" value="UniProtKB-KW"/>
</dbReference>
<accession>A0AAE3GPU0</accession>
<dbReference type="Pfam" id="PF00535">
    <property type="entry name" value="Glycos_transf_2"/>
    <property type="match status" value="1"/>
</dbReference>
<dbReference type="PANTHER" id="PTHR43685">
    <property type="entry name" value="GLYCOSYLTRANSFERASE"/>
    <property type="match status" value="1"/>
</dbReference>
<organism evidence="5 6">
    <name type="scientific">Limnofasciculus baicalensis BBK-W-15</name>
    <dbReference type="NCBI Taxonomy" id="2699891"/>
    <lineage>
        <taxon>Bacteria</taxon>
        <taxon>Bacillati</taxon>
        <taxon>Cyanobacteriota</taxon>
        <taxon>Cyanophyceae</taxon>
        <taxon>Coleofasciculales</taxon>
        <taxon>Coleofasciculaceae</taxon>
        <taxon>Limnofasciculus</taxon>
        <taxon>Limnofasciculus baicalensis</taxon>
    </lineage>
</organism>
<evidence type="ECO:0000256" key="3">
    <source>
        <dbReference type="ARBA" id="ARBA00022679"/>
    </source>
</evidence>
<evidence type="ECO:0000259" key="4">
    <source>
        <dbReference type="Pfam" id="PF00535"/>
    </source>
</evidence>
<comment type="caution">
    <text evidence="5">The sequence shown here is derived from an EMBL/GenBank/DDBJ whole genome shotgun (WGS) entry which is preliminary data.</text>
</comment>
<gene>
    <name evidence="5" type="ORF">NJ959_04245</name>
</gene>
<feature type="domain" description="Glycosyltransferase 2-like" evidence="4">
    <location>
        <begin position="10"/>
        <end position="137"/>
    </location>
</feature>
<protein>
    <submittedName>
        <fullName evidence="5">Glycosyltransferase</fullName>
        <ecNumber evidence="5">2.4.-.-</ecNumber>
    </submittedName>
</protein>
<dbReference type="SUPFAM" id="SSF53448">
    <property type="entry name" value="Nucleotide-diphospho-sugar transferases"/>
    <property type="match status" value="1"/>
</dbReference>
<evidence type="ECO:0000313" key="6">
    <source>
        <dbReference type="Proteomes" id="UP001204953"/>
    </source>
</evidence>
<dbReference type="EMBL" id="JAMZMM010000023">
    <property type="protein sequence ID" value="MCP2727688.1"/>
    <property type="molecule type" value="Genomic_DNA"/>
</dbReference>
<sequence length="310" mass="35509">MNLKQKRVTWLIPVKNGMPYLPETLASIEAQTDKNWQVIVWNNGSTDDTVAELQKWIPSRLPGKVITGDPLSVGASLARMVEICDTEFCARIDADDVNLPERLEKQIAFLDAHPEVAVLGSKIHIIDASGVRTQEYTTPLDSNDIVHGLLSDNLIYHPSVMFRRLAILQVGNYQDLYPEDYDLWLRVATRYKLANLDLALVCYRVHSRSTTQIAIAQNKSTPLTNKCFSKNASLLYGLSPKEAILLRECRHPFATIPLYRVAKHLHKTQGGKFRDIFLSKSFIISTRQLISPRDIISRIIWWILWYYLRY</sequence>
<keyword evidence="3 5" id="KW-0808">Transferase</keyword>